<evidence type="ECO:0000313" key="2">
    <source>
        <dbReference type="Proteomes" id="UP000028098"/>
    </source>
</evidence>
<organism evidence="1 2">
    <name type="scientific">Streptococcus oralis</name>
    <dbReference type="NCBI Taxonomy" id="1303"/>
    <lineage>
        <taxon>Bacteria</taxon>
        <taxon>Bacillati</taxon>
        <taxon>Bacillota</taxon>
        <taxon>Bacilli</taxon>
        <taxon>Lactobacillales</taxon>
        <taxon>Streptococcaceae</taxon>
        <taxon>Streptococcus</taxon>
    </lineage>
</organism>
<dbReference type="Proteomes" id="UP000028098">
    <property type="component" value="Unassembled WGS sequence"/>
</dbReference>
<protein>
    <submittedName>
        <fullName evidence="1">Uncharacterized protein</fullName>
    </submittedName>
</protein>
<dbReference type="RefSeq" id="WP_042902900.1">
    <property type="nucleotide sequence ID" value="NZ_JPGB01000006.1"/>
</dbReference>
<dbReference type="EMBL" id="JPGB01000006">
    <property type="protein sequence ID" value="KEQ49635.1"/>
    <property type="molecule type" value="Genomic_DNA"/>
</dbReference>
<accession>A0A081R362</accession>
<proteinExistence type="predicted"/>
<gene>
    <name evidence="1" type="ORF">SK143_1577</name>
</gene>
<dbReference type="AlphaFoldDB" id="A0A081R362"/>
<sequence length="90" mass="10471">MATYKEHKEALRKQKEQAQAIRNEVFSDKAEKLATDLVRISTGDVYKIIQKFGRKYEESTIIKIEPENVQHHIDEAKKVRELAEIMASVK</sequence>
<evidence type="ECO:0000313" key="1">
    <source>
        <dbReference type="EMBL" id="KEQ49635.1"/>
    </source>
</evidence>
<dbReference type="PATRIC" id="fig|1303.44.peg.1509"/>
<reference evidence="1 2" key="1">
    <citation type="submission" date="2014-05" db="EMBL/GenBank/DDBJ databases">
        <authorList>
            <person name="Daugherty S.C."/>
            <person name="Tallon L.J."/>
            <person name="Sadzewicz L."/>
            <person name="Kilian M."/>
            <person name="Tettelin H."/>
        </authorList>
    </citation>
    <scope>NUCLEOTIDE SEQUENCE [LARGE SCALE GENOMIC DNA]</scope>
    <source>
        <strain evidence="1 2">SK143</strain>
    </source>
</reference>
<comment type="caution">
    <text evidence="1">The sequence shown here is derived from an EMBL/GenBank/DDBJ whole genome shotgun (WGS) entry which is preliminary data.</text>
</comment>
<name>A0A081R362_STROR</name>